<accession>A0A1J1HPE8</accession>
<evidence type="ECO:0000259" key="16">
    <source>
        <dbReference type="Pfam" id="PF16900"/>
    </source>
</evidence>
<feature type="compositionally biased region" description="Polar residues" evidence="12">
    <location>
        <begin position="133"/>
        <end position="156"/>
    </location>
</feature>
<dbReference type="PANTHER" id="PTHR47165">
    <property type="entry name" value="OS03G0429900 PROTEIN"/>
    <property type="match status" value="1"/>
</dbReference>
<organism evidence="17 18">
    <name type="scientific">Clunio marinus</name>
    <dbReference type="NCBI Taxonomy" id="568069"/>
    <lineage>
        <taxon>Eukaryota</taxon>
        <taxon>Metazoa</taxon>
        <taxon>Ecdysozoa</taxon>
        <taxon>Arthropoda</taxon>
        <taxon>Hexapoda</taxon>
        <taxon>Insecta</taxon>
        <taxon>Pterygota</taxon>
        <taxon>Neoptera</taxon>
        <taxon>Endopterygota</taxon>
        <taxon>Diptera</taxon>
        <taxon>Nematocera</taxon>
        <taxon>Chironomoidea</taxon>
        <taxon>Chironomidae</taxon>
        <taxon>Clunio</taxon>
    </lineage>
</organism>
<dbReference type="Pfam" id="PF04057">
    <property type="entry name" value="Rep-A_N"/>
    <property type="match status" value="1"/>
</dbReference>
<feature type="domain" description="OB" evidence="13">
    <location>
        <begin position="198"/>
        <end position="278"/>
    </location>
</feature>
<evidence type="ECO:0000256" key="3">
    <source>
        <dbReference type="ARBA" id="ARBA00022705"/>
    </source>
</evidence>
<feature type="region of interest" description="Disordered" evidence="12">
    <location>
        <begin position="122"/>
        <end position="156"/>
    </location>
</feature>
<evidence type="ECO:0000256" key="11">
    <source>
        <dbReference type="RuleBase" id="RU364130"/>
    </source>
</evidence>
<keyword evidence="6 11" id="KW-0862">Zinc</keyword>
<evidence type="ECO:0000259" key="15">
    <source>
        <dbReference type="Pfam" id="PF08646"/>
    </source>
</evidence>
<name>A0A1J1HPE8_9DIPT</name>
<evidence type="ECO:0000313" key="18">
    <source>
        <dbReference type="Proteomes" id="UP000183832"/>
    </source>
</evidence>
<dbReference type="FunFam" id="2.40.50.140:FF:000117">
    <property type="entry name" value="Replication protein A subunit"/>
    <property type="match status" value="1"/>
</dbReference>
<dbReference type="InterPro" id="IPR004591">
    <property type="entry name" value="Rfa1"/>
</dbReference>
<comment type="similarity">
    <text evidence="2 11">Belongs to the replication factor A protein 1 family.</text>
</comment>
<dbReference type="Pfam" id="PF16900">
    <property type="entry name" value="REPA_OB_2"/>
    <property type="match status" value="1"/>
</dbReference>
<evidence type="ECO:0000256" key="7">
    <source>
        <dbReference type="ARBA" id="ARBA00023125"/>
    </source>
</evidence>
<dbReference type="GO" id="GO:0008270">
    <property type="term" value="F:zinc ion binding"/>
    <property type="evidence" value="ECO:0007669"/>
    <property type="project" value="UniProtKB-KW"/>
</dbReference>
<dbReference type="NCBIfam" id="TIGR00617">
    <property type="entry name" value="rpa1"/>
    <property type="match status" value="1"/>
</dbReference>
<evidence type="ECO:0000256" key="12">
    <source>
        <dbReference type="SAM" id="MobiDB-lite"/>
    </source>
</evidence>
<dbReference type="EMBL" id="CVRI01000006">
    <property type="protein sequence ID" value="CRK88089.1"/>
    <property type="molecule type" value="Genomic_DNA"/>
</dbReference>
<evidence type="ECO:0000313" key="17">
    <source>
        <dbReference type="EMBL" id="CRK88089.1"/>
    </source>
</evidence>
<comment type="subunit">
    <text evidence="10 11">Component of the heterotrimeric canonical replication protein A complex (RPA).</text>
</comment>
<evidence type="ECO:0000256" key="10">
    <source>
        <dbReference type="ARBA" id="ARBA00062035"/>
    </source>
</evidence>
<evidence type="ECO:0000259" key="13">
    <source>
        <dbReference type="Pfam" id="PF01336"/>
    </source>
</evidence>
<reference evidence="17 18" key="1">
    <citation type="submission" date="2015-04" db="EMBL/GenBank/DDBJ databases">
        <authorList>
            <person name="Syromyatnikov M.Y."/>
            <person name="Popov V.N."/>
        </authorList>
    </citation>
    <scope>NUCLEOTIDE SEQUENCE [LARGE SCALE GENOMIC DNA]</scope>
</reference>
<dbReference type="AlphaFoldDB" id="A0A1J1HPE8"/>
<keyword evidence="5 11" id="KW-0863">Zinc-finger</keyword>
<dbReference type="InterPro" id="IPR031657">
    <property type="entry name" value="REPA_OB_2"/>
</dbReference>
<dbReference type="GO" id="GO:0006260">
    <property type="term" value="P:DNA replication"/>
    <property type="evidence" value="ECO:0007669"/>
    <property type="project" value="UniProtKB-KW"/>
</dbReference>
<dbReference type="STRING" id="568069.A0A1J1HPE8"/>
<proteinExistence type="inferred from homology"/>
<dbReference type="GO" id="GO:0006310">
    <property type="term" value="P:DNA recombination"/>
    <property type="evidence" value="ECO:0007669"/>
    <property type="project" value="InterPro"/>
</dbReference>
<dbReference type="FunFam" id="2.40.50.140:FF:000090">
    <property type="entry name" value="Replication protein A subunit"/>
    <property type="match status" value="1"/>
</dbReference>
<keyword evidence="4 11" id="KW-0479">Metal-binding</keyword>
<evidence type="ECO:0000256" key="2">
    <source>
        <dbReference type="ARBA" id="ARBA00005690"/>
    </source>
</evidence>
<dbReference type="InterPro" id="IPR004365">
    <property type="entry name" value="NA-bd_OB_tRNA"/>
</dbReference>
<comment type="subcellular location">
    <subcellularLocation>
        <location evidence="1 11">Nucleus</location>
    </subcellularLocation>
</comment>
<feature type="domain" description="Replication protein A OB" evidence="16">
    <location>
        <begin position="306"/>
        <end position="392"/>
    </location>
</feature>
<dbReference type="Pfam" id="PF01336">
    <property type="entry name" value="tRNA_anti-codon"/>
    <property type="match status" value="1"/>
</dbReference>
<evidence type="ECO:0000259" key="14">
    <source>
        <dbReference type="Pfam" id="PF04057"/>
    </source>
</evidence>
<dbReference type="SUPFAM" id="SSF50249">
    <property type="entry name" value="Nucleic acid-binding proteins"/>
    <property type="match status" value="4"/>
</dbReference>
<evidence type="ECO:0000256" key="4">
    <source>
        <dbReference type="ARBA" id="ARBA00022723"/>
    </source>
</evidence>
<evidence type="ECO:0000256" key="8">
    <source>
        <dbReference type="ARBA" id="ARBA00023242"/>
    </source>
</evidence>
<dbReference type="CDD" id="cd04477">
    <property type="entry name" value="RPA1N"/>
    <property type="match status" value="1"/>
</dbReference>
<dbReference type="GO" id="GO:0005634">
    <property type="term" value="C:nucleus"/>
    <property type="evidence" value="ECO:0007669"/>
    <property type="project" value="UniProtKB-SubCell"/>
</dbReference>
<feature type="domain" description="Replication factor-A protein 1 N-terminal" evidence="14">
    <location>
        <begin position="8"/>
        <end position="113"/>
    </location>
</feature>
<evidence type="ECO:0000256" key="5">
    <source>
        <dbReference type="ARBA" id="ARBA00022771"/>
    </source>
</evidence>
<sequence>MANKFTPLSTGCIKRILLGEELGSTPFVLQVIDSRRVNQQKSDLNRYRLLISDGVHIASFAMLAIDLNPIYESGQLSKNTIIRVTKHNCSVVSRGSVGSDRRVLVLMGIDILHSGEEVGSKIGNPDLYDPKGSTLNAAGTQKENYNDNAGASSYNNQSNAYQKRENSYGNQSMNASSSNLNEHLTMPIDSLSPYQNKWVIKARVTAKSQVRTWSNQKGEGKLFNFDICDESGEIRVTGFRDQVDKYYDMIEVDKVYYITKCQLKPANKQYSKLRNDYEMTMGNETVIQECDDLTHIPAIKYDFVSISDIAAKEAGAFVDVIAVCKEASDLVNLTSRAGKDLTKREVTLVDQSGASIVLTLWGEEAKNFQGYEQPVVLLKGAKIGEFGGGKTLGGNAMKLNPDIPEGHKLRGWVDNGGMEGEVKQLSMRTQGNFNTEWMTFHEAKLRNLGAGDKPDYYQVKGFIHNIRSSNAYYKACINTGCNKKVIDQENGTYRCEKCNVESSEFKYRLLVNMLVGDWTSNRWVTVFAEVAEELFGKTSQEIGTMLEFNKEEADAIFNDLAFQQKVFKLRTKVETYQDVPKNKVTVLSISEPNYKDYNKQLLANIQRLTGIHTNN</sequence>
<dbReference type="FunFam" id="2.40.50.140:FF:000064">
    <property type="entry name" value="Replication protein A subunit"/>
    <property type="match status" value="1"/>
</dbReference>
<keyword evidence="18" id="KW-1185">Reference proteome</keyword>
<protein>
    <recommendedName>
        <fullName evidence="11">Replication protein A subunit</fullName>
    </recommendedName>
</protein>
<dbReference type="FunFam" id="2.40.50.140:FF:000041">
    <property type="entry name" value="Replication protein A subunit"/>
    <property type="match status" value="1"/>
</dbReference>
<keyword evidence="3 11" id="KW-0235">DNA replication</keyword>
<evidence type="ECO:0000256" key="6">
    <source>
        <dbReference type="ARBA" id="ARBA00022833"/>
    </source>
</evidence>
<dbReference type="Gene3D" id="2.40.50.140">
    <property type="entry name" value="Nucleic acid-binding proteins"/>
    <property type="match status" value="4"/>
</dbReference>
<dbReference type="GO" id="GO:0003677">
    <property type="term" value="F:DNA binding"/>
    <property type="evidence" value="ECO:0007669"/>
    <property type="project" value="UniProtKB-KW"/>
</dbReference>
<dbReference type="CDD" id="cd04475">
    <property type="entry name" value="RPA1_DBD_B"/>
    <property type="match status" value="1"/>
</dbReference>
<evidence type="ECO:0000256" key="1">
    <source>
        <dbReference type="ARBA" id="ARBA00004123"/>
    </source>
</evidence>
<gene>
    <name evidence="17" type="ORF">CLUMA_CG001874</name>
</gene>
<keyword evidence="7 11" id="KW-0238">DNA-binding</keyword>
<dbReference type="Proteomes" id="UP000183832">
    <property type="component" value="Unassembled WGS sequence"/>
</dbReference>
<dbReference type="InterPro" id="IPR012340">
    <property type="entry name" value="NA-bd_OB-fold"/>
</dbReference>
<dbReference type="CDD" id="cd04476">
    <property type="entry name" value="RPA1_DBD_C"/>
    <property type="match status" value="1"/>
</dbReference>
<dbReference type="InterPro" id="IPR047192">
    <property type="entry name" value="Euk_RPA1_DBD_C"/>
</dbReference>
<feature type="domain" description="Replication factor A C-terminal" evidence="15">
    <location>
        <begin position="456"/>
        <end position="601"/>
    </location>
</feature>
<dbReference type="PANTHER" id="PTHR47165:SF4">
    <property type="entry name" value="OS03G0429900 PROTEIN"/>
    <property type="match status" value="1"/>
</dbReference>
<dbReference type="CDD" id="cd04474">
    <property type="entry name" value="RPA1_DBD_A"/>
    <property type="match status" value="1"/>
</dbReference>
<evidence type="ECO:0000256" key="9">
    <source>
        <dbReference type="ARBA" id="ARBA00058595"/>
    </source>
</evidence>
<dbReference type="InterPro" id="IPR007199">
    <property type="entry name" value="Rep_factor-A_N"/>
</dbReference>
<comment type="function">
    <text evidence="9 11">As part of the heterotrimeric replication protein A complex (RPA/RP-A), binds and stabilizes single-stranded DNA intermediates, that form during DNA replication or upon DNA stress. It prevents their reannealing and in parallel, recruits and activates different proteins and complexes involved in DNA metabolism. Thereby, it plays an essential role both in DNA replication and the cellular response to DNA damage.</text>
</comment>
<dbReference type="OrthoDB" id="1751331at2759"/>
<dbReference type="InterPro" id="IPR013955">
    <property type="entry name" value="Rep_factor-A_C"/>
</dbReference>
<dbReference type="GO" id="GO:0006281">
    <property type="term" value="P:DNA repair"/>
    <property type="evidence" value="ECO:0007669"/>
    <property type="project" value="InterPro"/>
</dbReference>
<dbReference type="Pfam" id="PF08646">
    <property type="entry name" value="Rep_fac-A_C"/>
    <property type="match status" value="1"/>
</dbReference>
<keyword evidence="8 11" id="KW-0539">Nucleus</keyword>